<dbReference type="EMBL" id="AEQN01000022">
    <property type="protein sequence ID" value="EFV01192.1"/>
    <property type="molecule type" value="Genomic_DNA"/>
</dbReference>
<evidence type="ECO:0000313" key="7">
    <source>
        <dbReference type="EMBL" id="EFV01192.1"/>
    </source>
</evidence>
<gene>
    <name evidence="7" type="ORF">HMP0721_1573</name>
</gene>
<protein>
    <submittedName>
        <fullName evidence="7">Phosphogluconate dehydrogenase (Decarboxylating), NAD binding domain protein</fullName>
    </submittedName>
</protein>
<keyword evidence="8" id="KW-1185">Reference proteome</keyword>
<dbReference type="PANTHER" id="PTHR43060:SF15">
    <property type="entry name" value="3-HYDROXYISOBUTYRATE DEHYDROGENASE-LIKE 1, MITOCHONDRIAL-RELATED"/>
    <property type="match status" value="1"/>
</dbReference>
<organism evidence="7 8">
    <name type="scientific">Pseudoramibacter alactolyticus ATCC 23263</name>
    <dbReference type="NCBI Taxonomy" id="887929"/>
    <lineage>
        <taxon>Bacteria</taxon>
        <taxon>Bacillati</taxon>
        <taxon>Bacillota</taxon>
        <taxon>Clostridia</taxon>
        <taxon>Eubacteriales</taxon>
        <taxon>Eubacteriaceae</taxon>
        <taxon>Pseudoramibacter</taxon>
    </lineage>
</organism>
<evidence type="ECO:0000259" key="6">
    <source>
        <dbReference type="Pfam" id="PF14833"/>
    </source>
</evidence>
<evidence type="ECO:0000259" key="5">
    <source>
        <dbReference type="Pfam" id="PF03446"/>
    </source>
</evidence>
<dbReference type="InterPro" id="IPR008927">
    <property type="entry name" value="6-PGluconate_DH-like_C_sf"/>
</dbReference>
<reference evidence="7 8" key="1">
    <citation type="submission" date="2010-12" db="EMBL/GenBank/DDBJ databases">
        <authorList>
            <person name="Muzny D."/>
            <person name="Qin X."/>
            <person name="Deng J."/>
            <person name="Jiang H."/>
            <person name="Liu Y."/>
            <person name="Qu J."/>
            <person name="Song X.-Z."/>
            <person name="Zhang L."/>
            <person name="Thornton R."/>
            <person name="Coyle M."/>
            <person name="Francisco L."/>
            <person name="Jackson L."/>
            <person name="Javaid M."/>
            <person name="Korchina V."/>
            <person name="Kovar C."/>
            <person name="Mata R."/>
            <person name="Mathew T."/>
            <person name="Ngo R."/>
            <person name="Nguyen L."/>
            <person name="Nguyen N."/>
            <person name="Okwuonu G."/>
            <person name="Ongeri F."/>
            <person name="Pham C."/>
            <person name="Simmons D."/>
            <person name="Wilczek-Boney K."/>
            <person name="Hale W."/>
            <person name="Jakkamsetti A."/>
            <person name="Pham P."/>
            <person name="Ruth R."/>
            <person name="San Lucas F."/>
            <person name="Warren J."/>
            <person name="Zhang J."/>
            <person name="Zhao Z."/>
            <person name="Zhou C."/>
            <person name="Zhu D."/>
            <person name="Lee S."/>
            <person name="Bess C."/>
            <person name="Blankenburg K."/>
            <person name="Forbes L."/>
            <person name="Fu Q."/>
            <person name="Gubbala S."/>
            <person name="Hirani K."/>
            <person name="Jayaseelan J.C."/>
            <person name="Lara F."/>
            <person name="Munidasa M."/>
            <person name="Palculict T."/>
            <person name="Patil S."/>
            <person name="Pu L.-L."/>
            <person name="Saada N."/>
            <person name="Tang L."/>
            <person name="Weissenberger G."/>
            <person name="Zhu Y."/>
            <person name="Hemphill L."/>
            <person name="Shang Y."/>
            <person name="Youmans B."/>
            <person name="Ayvaz T."/>
            <person name="Ross M."/>
            <person name="Santibanez J."/>
            <person name="Aqrawi P."/>
            <person name="Gross S."/>
            <person name="Joshi V."/>
            <person name="Fowler G."/>
            <person name="Nazareth L."/>
            <person name="Reid J."/>
            <person name="Worley K."/>
            <person name="Petrosino J."/>
            <person name="Highlander S."/>
            <person name="Gibbs R."/>
        </authorList>
    </citation>
    <scope>NUCLEOTIDE SEQUENCE [LARGE SCALE GENOMIC DNA]</scope>
    <source>
        <strain evidence="7 8">ATCC 23263</strain>
    </source>
</reference>
<feature type="domain" description="3-hydroxyisobutyrate dehydrogenase-like NAD-binding" evidence="6">
    <location>
        <begin position="178"/>
        <end position="297"/>
    </location>
</feature>
<dbReference type="GO" id="GO:0016491">
    <property type="term" value="F:oxidoreductase activity"/>
    <property type="evidence" value="ECO:0007669"/>
    <property type="project" value="UniProtKB-KW"/>
</dbReference>
<dbReference type="AlphaFoldDB" id="E6MI40"/>
<evidence type="ECO:0000256" key="3">
    <source>
        <dbReference type="ARBA" id="ARBA00023027"/>
    </source>
</evidence>
<name>E6MI40_9FIRM</name>
<evidence type="ECO:0000256" key="4">
    <source>
        <dbReference type="PIRSR" id="PIRSR000103-1"/>
    </source>
</evidence>
<feature type="active site" evidence="4">
    <location>
        <position position="184"/>
    </location>
</feature>
<sequence>MAWSTNKEVNLMKITFIGTGVMGGAMAGHLMAAGHDLTVYNRTKAKAEALIRKGARWAETAEEAAADAEVVITMVGFPKDVESVYFGEEAHPGIIEAAPAGALLIDMTTTSPSLSVRIAKKAAMAGLSALDAPVSGGDVGARAGTLSIMVGGDPAAFEKAQPLLKAMGSQVIYEGGPGSGQHTKMANQIAIAGTVAGVCEAVKYGQMMGLDIDKMLGSIGAGAAGSWQMANLAPKMAAGDYDPGFYVKHMIKDLTIAGNESDAKDIHLLVLETVRTMYKALRRRGMGECGTQAIAAYYDQAEADAADDLDEA</sequence>
<dbReference type="InterPro" id="IPR029154">
    <property type="entry name" value="HIBADH-like_NADP-bd"/>
</dbReference>
<dbReference type="Pfam" id="PF14833">
    <property type="entry name" value="NAD_binding_11"/>
    <property type="match status" value="1"/>
</dbReference>
<dbReference type="RefSeq" id="WP_006598995.1">
    <property type="nucleotide sequence ID" value="NZ_GL622359.1"/>
</dbReference>
<keyword evidence="3" id="KW-0520">NAD</keyword>
<feature type="domain" description="6-phosphogluconate dehydrogenase NADP-binding" evidence="5">
    <location>
        <begin position="13"/>
        <end position="173"/>
    </location>
</feature>
<dbReference type="InterPro" id="IPR013328">
    <property type="entry name" value="6PGD_dom2"/>
</dbReference>
<dbReference type="HOGENOM" id="CLU_035117_1_0_9"/>
<dbReference type="PANTHER" id="PTHR43060">
    <property type="entry name" value="3-HYDROXYISOBUTYRATE DEHYDROGENASE-LIKE 1, MITOCHONDRIAL-RELATED"/>
    <property type="match status" value="1"/>
</dbReference>
<keyword evidence="2" id="KW-0560">Oxidoreductase</keyword>
<dbReference type="GO" id="GO:0051287">
    <property type="term" value="F:NAD binding"/>
    <property type="evidence" value="ECO:0007669"/>
    <property type="project" value="InterPro"/>
</dbReference>
<dbReference type="InterPro" id="IPR006115">
    <property type="entry name" value="6PGDH_NADP-bd"/>
</dbReference>
<dbReference type="InterPro" id="IPR015815">
    <property type="entry name" value="HIBADH-related"/>
</dbReference>
<dbReference type="InterPro" id="IPR036291">
    <property type="entry name" value="NAD(P)-bd_dom_sf"/>
</dbReference>
<comment type="caution">
    <text evidence="7">The sequence shown here is derived from an EMBL/GenBank/DDBJ whole genome shotgun (WGS) entry which is preliminary data.</text>
</comment>
<proteinExistence type="inferred from homology"/>
<dbReference type="SUPFAM" id="SSF48179">
    <property type="entry name" value="6-phosphogluconate dehydrogenase C-terminal domain-like"/>
    <property type="match status" value="1"/>
</dbReference>
<dbReference type="PIRSF" id="PIRSF000103">
    <property type="entry name" value="HIBADH"/>
    <property type="match status" value="1"/>
</dbReference>
<evidence type="ECO:0000313" key="8">
    <source>
        <dbReference type="Proteomes" id="UP000004754"/>
    </source>
</evidence>
<evidence type="ECO:0000256" key="1">
    <source>
        <dbReference type="ARBA" id="ARBA00009080"/>
    </source>
</evidence>
<dbReference type="eggNOG" id="COG2084">
    <property type="taxonomic scope" value="Bacteria"/>
</dbReference>
<dbReference type="Gene3D" id="1.10.1040.10">
    <property type="entry name" value="N-(1-d-carboxylethyl)-l-norvaline Dehydrogenase, domain 2"/>
    <property type="match status" value="1"/>
</dbReference>
<dbReference type="Proteomes" id="UP000004754">
    <property type="component" value="Unassembled WGS sequence"/>
</dbReference>
<dbReference type="GO" id="GO:0050661">
    <property type="term" value="F:NADP binding"/>
    <property type="evidence" value="ECO:0007669"/>
    <property type="project" value="InterPro"/>
</dbReference>
<dbReference type="SUPFAM" id="SSF51735">
    <property type="entry name" value="NAD(P)-binding Rossmann-fold domains"/>
    <property type="match status" value="1"/>
</dbReference>
<accession>E6MI40</accession>
<dbReference type="STRING" id="887929.HMP0721_1573"/>
<evidence type="ECO:0000256" key="2">
    <source>
        <dbReference type="ARBA" id="ARBA00023002"/>
    </source>
</evidence>
<dbReference type="Pfam" id="PF03446">
    <property type="entry name" value="NAD_binding_2"/>
    <property type="match status" value="1"/>
</dbReference>
<dbReference type="Gene3D" id="3.40.50.720">
    <property type="entry name" value="NAD(P)-binding Rossmann-like Domain"/>
    <property type="match status" value="1"/>
</dbReference>
<comment type="similarity">
    <text evidence="1">Belongs to the HIBADH-related family.</text>
</comment>